<protein>
    <submittedName>
        <fullName evidence="1">Uncharacterized protein</fullName>
    </submittedName>
</protein>
<dbReference type="AlphaFoldDB" id="A0A0V7ZCI8"/>
<evidence type="ECO:0000313" key="2">
    <source>
        <dbReference type="Proteomes" id="UP000053372"/>
    </source>
</evidence>
<accession>A0A0V7ZCI8</accession>
<reference evidence="1 2" key="1">
    <citation type="journal article" date="2015" name="Genome Announc.">
        <title>Draft Genome of the Euendolithic (true boring) Cyanobacterium Mastigocoleus testarum strain BC008.</title>
        <authorList>
            <person name="Guida B.S."/>
            <person name="Garcia-Pichel F."/>
        </authorList>
    </citation>
    <scope>NUCLEOTIDE SEQUENCE [LARGE SCALE GENOMIC DNA]</scope>
    <source>
        <strain evidence="1 2">BC008</strain>
    </source>
</reference>
<proteinExistence type="predicted"/>
<evidence type="ECO:0000313" key="1">
    <source>
        <dbReference type="EMBL" id="KST62060.1"/>
    </source>
</evidence>
<name>A0A0V7ZCI8_9CYAN</name>
<gene>
    <name evidence="1" type="ORF">BC008_08490</name>
</gene>
<keyword evidence="2" id="KW-1185">Reference proteome</keyword>
<dbReference type="EMBL" id="LMTZ01000163">
    <property type="protein sequence ID" value="KST62060.1"/>
    <property type="molecule type" value="Genomic_DNA"/>
</dbReference>
<organism evidence="1 2">
    <name type="scientific">Mastigocoleus testarum BC008</name>
    <dbReference type="NCBI Taxonomy" id="371196"/>
    <lineage>
        <taxon>Bacteria</taxon>
        <taxon>Bacillati</taxon>
        <taxon>Cyanobacteriota</taxon>
        <taxon>Cyanophyceae</taxon>
        <taxon>Nostocales</taxon>
        <taxon>Hapalosiphonaceae</taxon>
        <taxon>Mastigocoleus</taxon>
    </lineage>
</organism>
<dbReference type="Proteomes" id="UP000053372">
    <property type="component" value="Unassembled WGS sequence"/>
</dbReference>
<comment type="caution">
    <text evidence="1">The sequence shown here is derived from an EMBL/GenBank/DDBJ whole genome shotgun (WGS) entry which is preliminary data.</text>
</comment>
<sequence length="101" mass="12000">MYQSANQYEKDPLLLSFLNSLQLIIDIIQFVNYINPELKDLQSEYLLFLISQSEIDRPRRNRVNPRVVKIKMSKFKRKNPTHKSEIRDLKKDLEIIVPKAA</sequence>
<dbReference type="RefSeq" id="WP_058184797.1">
    <property type="nucleotide sequence ID" value="NZ_LMTZ01000163.1"/>
</dbReference>